<sequence>MVSGGQVRSRSRIPRIQQLIVADRQKGQEVVAADRLADAADIPPQLPIAVPDRGGTRIGLRKAVRTPQVNAVTAARE</sequence>
<reference evidence="1 2" key="1">
    <citation type="journal article" date="2013" name="Int. J. Syst. Evol. Microbiol.">
        <title>Azospirillum humicireducens sp. nov., a nitrogen-fixing bacterium isolated from a microbial fuel cell.</title>
        <authorList>
            <person name="Zhou S."/>
            <person name="Han L."/>
            <person name="Wang Y."/>
            <person name="Yang G."/>
            <person name="Zhuang L."/>
            <person name="Hu P."/>
        </authorList>
    </citation>
    <scope>NUCLEOTIDE SEQUENCE [LARGE SCALE GENOMIC DNA]</scope>
    <source>
        <strain evidence="1 2">SgZ-5</strain>
    </source>
</reference>
<gene>
    <name evidence="1" type="ORF">A6A40_13390</name>
</gene>
<name>A0A160JI80_9PROT</name>
<protein>
    <submittedName>
        <fullName evidence="1">Uncharacterized protein</fullName>
    </submittedName>
</protein>
<dbReference type="KEGG" id="ahu:A6A40_13390"/>
<dbReference type="EMBL" id="CP015285">
    <property type="protein sequence ID" value="ANC92790.1"/>
    <property type="molecule type" value="Genomic_DNA"/>
</dbReference>
<organism evidence="1 2">
    <name type="scientific">Azospirillum humicireducens</name>
    <dbReference type="NCBI Taxonomy" id="1226968"/>
    <lineage>
        <taxon>Bacteria</taxon>
        <taxon>Pseudomonadati</taxon>
        <taxon>Pseudomonadota</taxon>
        <taxon>Alphaproteobacteria</taxon>
        <taxon>Rhodospirillales</taxon>
        <taxon>Azospirillaceae</taxon>
        <taxon>Azospirillum</taxon>
    </lineage>
</organism>
<evidence type="ECO:0000313" key="2">
    <source>
        <dbReference type="Proteomes" id="UP000077405"/>
    </source>
</evidence>
<accession>A0A160JI80</accession>
<proteinExistence type="predicted"/>
<dbReference type="Proteomes" id="UP000077405">
    <property type="component" value="Chromosome"/>
</dbReference>
<keyword evidence="2" id="KW-1185">Reference proteome</keyword>
<evidence type="ECO:0000313" key="1">
    <source>
        <dbReference type="EMBL" id="ANC92790.1"/>
    </source>
</evidence>
<dbReference type="AlphaFoldDB" id="A0A160JI80"/>
<dbReference type="STRING" id="1226968.A6A40_13390"/>